<proteinExistence type="predicted"/>
<name>A0A4Z0BMX8_9BURK</name>
<feature type="compositionally biased region" description="Basic and acidic residues" evidence="1">
    <location>
        <begin position="224"/>
        <end position="236"/>
    </location>
</feature>
<accession>A0A4Z0BMX8</accession>
<organism evidence="2 3">
    <name type="scientific">Ramlibacter henchirensis</name>
    <dbReference type="NCBI Taxonomy" id="204072"/>
    <lineage>
        <taxon>Bacteria</taxon>
        <taxon>Pseudomonadati</taxon>
        <taxon>Pseudomonadota</taxon>
        <taxon>Betaproteobacteria</taxon>
        <taxon>Burkholderiales</taxon>
        <taxon>Comamonadaceae</taxon>
        <taxon>Ramlibacter</taxon>
    </lineage>
</organism>
<dbReference type="RefSeq" id="WP_135265650.1">
    <property type="nucleotide sequence ID" value="NZ_SMLM01000004.1"/>
</dbReference>
<feature type="region of interest" description="Disordered" evidence="1">
    <location>
        <begin position="132"/>
        <end position="236"/>
    </location>
</feature>
<comment type="caution">
    <text evidence="2">The sequence shown here is derived from an EMBL/GenBank/DDBJ whole genome shotgun (WGS) entry which is preliminary data.</text>
</comment>
<dbReference type="OrthoDB" id="8900990at2"/>
<dbReference type="EMBL" id="SMLM01000004">
    <property type="protein sequence ID" value="TFY99424.1"/>
    <property type="molecule type" value="Genomic_DNA"/>
</dbReference>
<feature type="region of interest" description="Disordered" evidence="1">
    <location>
        <begin position="29"/>
        <end position="51"/>
    </location>
</feature>
<evidence type="ECO:0000313" key="2">
    <source>
        <dbReference type="EMBL" id="TFY99424.1"/>
    </source>
</evidence>
<gene>
    <name evidence="2" type="ORF">EZ313_23030</name>
</gene>
<protein>
    <submittedName>
        <fullName evidence="2">Uncharacterized protein</fullName>
    </submittedName>
</protein>
<evidence type="ECO:0000256" key="1">
    <source>
        <dbReference type="SAM" id="MobiDB-lite"/>
    </source>
</evidence>
<evidence type="ECO:0000313" key="3">
    <source>
        <dbReference type="Proteomes" id="UP000298180"/>
    </source>
</evidence>
<dbReference type="Proteomes" id="UP000298180">
    <property type="component" value="Unassembled WGS sequence"/>
</dbReference>
<feature type="compositionally biased region" description="Basic and acidic residues" evidence="1">
    <location>
        <begin position="202"/>
        <end position="217"/>
    </location>
</feature>
<reference evidence="2 3" key="1">
    <citation type="submission" date="2019-03" db="EMBL/GenBank/DDBJ databases">
        <title>Ramlibacter henchirensis DSM 14656, whole genome shotgun sequence.</title>
        <authorList>
            <person name="Zhang X."/>
            <person name="Feng G."/>
            <person name="Zhu H."/>
        </authorList>
    </citation>
    <scope>NUCLEOTIDE SEQUENCE [LARGE SCALE GENOMIC DNA]</scope>
    <source>
        <strain evidence="2 3">DSM 14656</strain>
    </source>
</reference>
<feature type="compositionally biased region" description="Basic and acidic residues" evidence="1">
    <location>
        <begin position="164"/>
        <end position="176"/>
    </location>
</feature>
<feature type="compositionally biased region" description="Basic and acidic residues" evidence="1">
    <location>
        <begin position="29"/>
        <end position="39"/>
    </location>
</feature>
<sequence>MHTAICSFEHRDVAERARDRLLQSGFDRRDVHLQHRGPTDSDSMGEDPRAWEGTDREIAASRDMVDKVAGFFVRMFGGERDRGDHEVYANAVDRGCTVLVVDTEDEAEAARARALLHDLQAADLNVYHRPGQQPVREIVDRPLPGSSGGVQGSYSDRSSAFDPAPERTAEAARERAVASSASVDKAQAPSAGRDWTESPGAEADRERAKADSRRAEDDAVGLRYADKGYADKDKPE</sequence>
<dbReference type="AlphaFoldDB" id="A0A4Z0BMX8"/>
<keyword evidence="3" id="KW-1185">Reference proteome</keyword>